<feature type="compositionally biased region" description="Polar residues" evidence="1">
    <location>
        <begin position="72"/>
        <end position="83"/>
    </location>
</feature>
<evidence type="ECO:0000256" key="1">
    <source>
        <dbReference type="SAM" id="MobiDB-lite"/>
    </source>
</evidence>
<organism evidence="3 4">
    <name type="scientific">Morchella conica CCBAS932</name>
    <dbReference type="NCBI Taxonomy" id="1392247"/>
    <lineage>
        <taxon>Eukaryota</taxon>
        <taxon>Fungi</taxon>
        <taxon>Dikarya</taxon>
        <taxon>Ascomycota</taxon>
        <taxon>Pezizomycotina</taxon>
        <taxon>Pezizomycetes</taxon>
        <taxon>Pezizales</taxon>
        <taxon>Morchellaceae</taxon>
        <taxon>Morchella</taxon>
    </lineage>
</organism>
<sequence length="500" mass="54783">MARRAITSDAPAQRGTPAPEIKADTTDTSSTASRASTAPKPSRKRRPRNRSTASTASTATNGSITPVPRTPTLKQHTASTNDSSYDPLTEAVISAFATFGELFLSLITFLRDSLTTTLRLLRTPLSLLLGLYLLAVTAAYCYRALSIPITRALLPLCNIPGVSLLDIPLCNNAYTATPTRTSRTDFKALVDLQTSFEDIIEKAASGSGLGNDLKKSEFAVSDLNTLVRSSTLECRDELSIRLEDFITGAKRTSKDLTRFSSRVSGVVDSIISIDTFALRTLSAARAIELSATPHNPVVQYALAPFRRFTAMADAEASVMDTFIKAGNVMEENIRRLVFQAKGLLEDLETMEEKLRVIHEVVAREGNVVNEAYDDVLSQLWTLLGGNRSVLGRYESQLALLNDLAGYRGKAMAHVRVSLMRLEKMQTDLEDLREHMARPGVLAEAGMEGLPLEVQMETIRRGVERLKSSMERAKGVTDRQHESMLAQHTESTIGIEQMLDG</sequence>
<feature type="compositionally biased region" description="Low complexity" evidence="1">
    <location>
        <begin position="26"/>
        <end position="40"/>
    </location>
</feature>
<dbReference type="Proteomes" id="UP000277580">
    <property type="component" value="Unassembled WGS sequence"/>
</dbReference>
<feature type="region of interest" description="Disordered" evidence="1">
    <location>
        <begin position="1"/>
        <end position="83"/>
    </location>
</feature>
<dbReference type="OrthoDB" id="4179406at2759"/>
<gene>
    <name evidence="3" type="ORF">P167DRAFT_539421</name>
</gene>
<accession>A0A3N4KFV4</accession>
<dbReference type="AlphaFoldDB" id="A0A3N4KFV4"/>
<keyword evidence="2" id="KW-0812">Transmembrane</keyword>
<proteinExistence type="predicted"/>
<evidence type="ECO:0000313" key="4">
    <source>
        <dbReference type="Proteomes" id="UP000277580"/>
    </source>
</evidence>
<evidence type="ECO:0000256" key="2">
    <source>
        <dbReference type="SAM" id="Phobius"/>
    </source>
</evidence>
<feature type="compositionally biased region" description="Low complexity" evidence="1">
    <location>
        <begin position="50"/>
        <end position="60"/>
    </location>
</feature>
<keyword evidence="2" id="KW-1133">Transmembrane helix</keyword>
<dbReference type="STRING" id="1392247.A0A3N4KFV4"/>
<reference evidence="3 4" key="1">
    <citation type="journal article" date="2018" name="Nat. Ecol. Evol.">
        <title>Pezizomycetes genomes reveal the molecular basis of ectomycorrhizal truffle lifestyle.</title>
        <authorList>
            <person name="Murat C."/>
            <person name="Payen T."/>
            <person name="Noel B."/>
            <person name="Kuo A."/>
            <person name="Morin E."/>
            <person name="Chen J."/>
            <person name="Kohler A."/>
            <person name="Krizsan K."/>
            <person name="Balestrini R."/>
            <person name="Da Silva C."/>
            <person name="Montanini B."/>
            <person name="Hainaut M."/>
            <person name="Levati E."/>
            <person name="Barry K.W."/>
            <person name="Belfiori B."/>
            <person name="Cichocki N."/>
            <person name="Clum A."/>
            <person name="Dockter R.B."/>
            <person name="Fauchery L."/>
            <person name="Guy J."/>
            <person name="Iotti M."/>
            <person name="Le Tacon F."/>
            <person name="Lindquist E.A."/>
            <person name="Lipzen A."/>
            <person name="Malagnac F."/>
            <person name="Mello A."/>
            <person name="Molinier V."/>
            <person name="Miyauchi S."/>
            <person name="Poulain J."/>
            <person name="Riccioni C."/>
            <person name="Rubini A."/>
            <person name="Sitrit Y."/>
            <person name="Splivallo R."/>
            <person name="Traeger S."/>
            <person name="Wang M."/>
            <person name="Zifcakova L."/>
            <person name="Wipf D."/>
            <person name="Zambonelli A."/>
            <person name="Paolocci F."/>
            <person name="Nowrousian M."/>
            <person name="Ottonello S."/>
            <person name="Baldrian P."/>
            <person name="Spatafora J.W."/>
            <person name="Henrissat B."/>
            <person name="Nagy L.G."/>
            <person name="Aury J.M."/>
            <person name="Wincker P."/>
            <person name="Grigoriev I.V."/>
            <person name="Bonfante P."/>
            <person name="Martin F.M."/>
        </authorList>
    </citation>
    <scope>NUCLEOTIDE SEQUENCE [LARGE SCALE GENOMIC DNA]</scope>
    <source>
        <strain evidence="3 4">CCBAS932</strain>
    </source>
</reference>
<evidence type="ECO:0000313" key="3">
    <source>
        <dbReference type="EMBL" id="RPB08222.1"/>
    </source>
</evidence>
<dbReference type="EMBL" id="ML119166">
    <property type="protein sequence ID" value="RPB08222.1"/>
    <property type="molecule type" value="Genomic_DNA"/>
</dbReference>
<dbReference type="InParanoid" id="A0A3N4KFV4"/>
<name>A0A3N4KFV4_9PEZI</name>
<keyword evidence="2" id="KW-0472">Membrane</keyword>
<protein>
    <submittedName>
        <fullName evidence="3">Uncharacterized protein</fullName>
    </submittedName>
</protein>
<feature type="transmembrane region" description="Helical" evidence="2">
    <location>
        <begin position="123"/>
        <end position="145"/>
    </location>
</feature>
<keyword evidence="4" id="KW-1185">Reference proteome</keyword>